<dbReference type="OrthoDB" id="2757990at2759"/>
<accession>A0A1M2VTG5</accession>
<dbReference type="Proteomes" id="UP000184267">
    <property type="component" value="Unassembled WGS sequence"/>
</dbReference>
<evidence type="ECO:0000313" key="2">
    <source>
        <dbReference type="Proteomes" id="UP000184267"/>
    </source>
</evidence>
<organism evidence="1 2">
    <name type="scientific">Trametes pubescens</name>
    <name type="common">White-rot fungus</name>
    <dbReference type="NCBI Taxonomy" id="154538"/>
    <lineage>
        <taxon>Eukaryota</taxon>
        <taxon>Fungi</taxon>
        <taxon>Dikarya</taxon>
        <taxon>Basidiomycota</taxon>
        <taxon>Agaricomycotina</taxon>
        <taxon>Agaricomycetes</taxon>
        <taxon>Polyporales</taxon>
        <taxon>Polyporaceae</taxon>
        <taxon>Trametes</taxon>
    </lineage>
</organism>
<gene>
    <name evidence="1" type="ORF">TRAPUB_12679</name>
</gene>
<comment type="caution">
    <text evidence="1">The sequence shown here is derived from an EMBL/GenBank/DDBJ whole genome shotgun (WGS) entry which is preliminary data.</text>
</comment>
<sequence>MNGFRSADQFKKTLADFLDAHSWTLLHYTFKFQGYCWQTIEQYTSNPRNARIWQETARLREVVHRNRSDDPEFVGVLPVHYVIDDMVYCNKLRFYFLLRQRPCSPQNVRIWEETRNDLLNKARMLFVNSINLGIALRFVDGKESLAVLPGRYVRLNRRWTWEPLFTDWNEYLTGPGGIEEVDALLEPFTHSDESTRSIVPVIFDIIDAL</sequence>
<dbReference type="STRING" id="154538.A0A1M2VTG5"/>
<keyword evidence="2" id="KW-1185">Reference proteome</keyword>
<reference evidence="1 2" key="1">
    <citation type="submission" date="2016-10" db="EMBL/GenBank/DDBJ databases">
        <title>Genome sequence of the basidiomycete white-rot fungus Trametes pubescens.</title>
        <authorList>
            <person name="Makela M.R."/>
            <person name="Granchi Z."/>
            <person name="Peng M."/>
            <person name="De Vries R.P."/>
            <person name="Grigoriev I."/>
            <person name="Riley R."/>
            <person name="Hilden K."/>
        </authorList>
    </citation>
    <scope>NUCLEOTIDE SEQUENCE [LARGE SCALE GENOMIC DNA]</scope>
    <source>
        <strain evidence="1 2">FBCC735</strain>
    </source>
</reference>
<name>A0A1M2VTG5_TRAPU</name>
<dbReference type="EMBL" id="MNAD01000731">
    <property type="protein sequence ID" value="OJT10810.1"/>
    <property type="molecule type" value="Genomic_DNA"/>
</dbReference>
<protein>
    <submittedName>
        <fullName evidence="1">Uncharacterized protein</fullName>
    </submittedName>
</protein>
<proteinExistence type="predicted"/>
<evidence type="ECO:0000313" key="1">
    <source>
        <dbReference type="EMBL" id="OJT10810.1"/>
    </source>
</evidence>
<dbReference type="AlphaFoldDB" id="A0A1M2VTG5"/>